<keyword evidence="5 7" id="KW-1133">Transmembrane helix</keyword>
<keyword evidence="4 7" id="KW-0812">Transmembrane</keyword>
<evidence type="ECO:0000256" key="6">
    <source>
        <dbReference type="ARBA" id="ARBA00023136"/>
    </source>
</evidence>
<evidence type="ECO:0000256" key="1">
    <source>
        <dbReference type="ARBA" id="ARBA00004651"/>
    </source>
</evidence>
<dbReference type="EMBL" id="CP089984">
    <property type="protein sequence ID" value="WXB19778.1"/>
    <property type="molecule type" value="Genomic_DNA"/>
</dbReference>
<feature type="transmembrane region" description="Helical" evidence="7">
    <location>
        <begin position="154"/>
        <end position="185"/>
    </location>
</feature>
<dbReference type="PANTHER" id="PTHR43663">
    <property type="entry name" value="CHROMATE TRANSPORT PROTEIN-RELATED"/>
    <property type="match status" value="1"/>
</dbReference>
<comment type="similarity">
    <text evidence="2">Belongs to the chromate ion transporter (CHR) (TC 2.A.51) family.</text>
</comment>
<gene>
    <name evidence="8" type="ORF">LZC94_21455</name>
</gene>
<accession>A0ABZ2MB79</accession>
<proteinExistence type="inferred from homology"/>
<comment type="subcellular location">
    <subcellularLocation>
        <location evidence="1">Cell membrane</location>
        <topology evidence="1">Multi-pass membrane protein</topology>
    </subcellularLocation>
</comment>
<dbReference type="Proteomes" id="UP001370348">
    <property type="component" value="Chromosome"/>
</dbReference>
<protein>
    <submittedName>
        <fullName evidence="8">Chromate transporter</fullName>
    </submittedName>
</protein>
<evidence type="ECO:0000256" key="7">
    <source>
        <dbReference type="SAM" id="Phobius"/>
    </source>
</evidence>
<dbReference type="InterPro" id="IPR003370">
    <property type="entry name" value="Chromate_transpt"/>
</dbReference>
<evidence type="ECO:0000256" key="5">
    <source>
        <dbReference type="ARBA" id="ARBA00022989"/>
    </source>
</evidence>
<organism evidence="8 9">
    <name type="scientific">Pendulispora albinea</name>
    <dbReference type="NCBI Taxonomy" id="2741071"/>
    <lineage>
        <taxon>Bacteria</taxon>
        <taxon>Pseudomonadati</taxon>
        <taxon>Myxococcota</taxon>
        <taxon>Myxococcia</taxon>
        <taxon>Myxococcales</taxon>
        <taxon>Sorangiineae</taxon>
        <taxon>Pendulisporaceae</taxon>
        <taxon>Pendulispora</taxon>
    </lineage>
</organism>
<dbReference type="PANTHER" id="PTHR43663:SF1">
    <property type="entry name" value="CHROMATE TRANSPORTER"/>
    <property type="match status" value="1"/>
</dbReference>
<evidence type="ECO:0000313" key="8">
    <source>
        <dbReference type="EMBL" id="WXB19778.1"/>
    </source>
</evidence>
<keyword evidence="6 7" id="KW-0472">Membrane</keyword>
<keyword evidence="3" id="KW-1003">Cell membrane</keyword>
<feature type="transmembrane region" description="Helical" evidence="7">
    <location>
        <begin position="122"/>
        <end position="142"/>
    </location>
</feature>
<keyword evidence="9" id="KW-1185">Reference proteome</keyword>
<name>A0ABZ2MB79_9BACT</name>
<dbReference type="Pfam" id="PF02417">
    <property type="entry name" value="Chromate_transp"/>
    <property type="match status" value="1"/>
</dbReference>
<evidence type="ECO:0000313" key="9">
    <source>
        <dbReference type="Proteomes" id="UP001370348"/>
    </source>
</evidence>
<evidence type="ECO:0000256" key="4">
    <source>
        <dbReference type="ARBA" id="ARBA00022692"/>
    </source>
</evidence>
<sequence>MPMRPRSESPHAPRLSSVASVFTRYANLTFGGGSATIAILRDQLVARRRWISEFQFQLAYALSRLTPGTNLLAFCTAVGWFSRRWVGALVALAAASLPCSILAVLATRFYEVWQSNSIFHSALRGAFAAAIAVMLNTAWVLAAPHVKAAPAKALVIIPTAVVLVTLAPVSPFQVLLLAAVGGLLWPARGDAE</sequence>
<dbReference type="RefSeq" id="WP_394829374.1">
    <property type="nucleotide sequence ID" value="NZ_CP089984.1"/>
</dbReference>
<evidence type="ECO:0000256" key="3">
    <source>
        <dbReference type="ARBA" id="ARBA00022475"/>
    </source>
</evidence>
<feature type="transmembrane region" description="Helical" evidence="7">
    <location>
        <begin position="88"/>
        <end position="110"/>
    </location>
</feature>
<reference evidence="8 9" key="1">
    <citation type="submission" date="2021-12" db="EMBL/GenBank/DDBJ databases">
        <title>Discovery of the Pendulisporaceae a myxobacterial family with distinct sporulation behavior and unique specialized metabolism.</title>
        <authorList>
            <person name="Garcia R."/>
            <person name="Popoff A."/>
            <person name="Bader C.D."/>
            <person name="Loehr J."/>
            <person name="Walesch S."/>
            <person name="Walt C."/>
            <person name="Boldt J."/>
            <person name="Bunk B."/>
            <person name="Haeckl F.J.F.P.J."/>
            <person name="Gunesch A.P."/>
            <person name="Birkelbach J."/>
            <person name="Nuebel U."/>
            <person name="Pietschmann T."/>
            <person name="Bach T."/>
            <person name="Mueller R."/>
        </authorList>
    </citation>
    <scope>NUCLEOTIDE SEQUENCE [LARGE SCALE GENOMIC DNA]</scope>
    <source>
        <strain evidence="8 9">MSr11954</strain>
    </source>
</reference>
<dbReference type="InterPro" id="IPR052518">
    <property type="entry name" value="CHR_Transporter"/>
</dbReference>
<evidence type="ECO:0000256" key="2">
    <source>
        <dbReference type="ARBA" id="ARBA00005262"/>
    </source>
</evidence>